<dbReference type="RefSeq" id="WP_066462214.1">
    <property type="nucleotide sequence ID" value="NZ_MATO01000014.1"/>
</dbReference>
<dbReference type="CDD" id="cd02042">
    <property type="entry name" value="ParAB_family"/>
    <property type="match status" value="1"/>
</dbReference>
<dbReference type="EMBL" id="MATO01000014">
    <property type="protein sequence ID" value="OCS92641.1"/>
    <property type="molecule type" value="Genomic_DNA"/>
</dbReference>
<dbReference type="PANTHER" id="PTHR13696">
    <property type="entry name" value="P-LOOP CONTAINING NUCLEOSIDE TRIPHOSPHATE HYDROLASE"/>
    <property type="match status" value="1"/>
</dbReference>
<dbReference type="Proteomes" id="UP000093482">
    <property type="component" value="Unassembled WGS sequence"/>
</dbReference>
<comment type="caution">
    <text evidence="2">The sequence shown here is derived from an EMBL/GenBank/DDBJ whole genome shotgun (WGS) entry which is preliminary data.</text>
</comment>
<dbReference type="PANTHER" id="PTHR13696:SF98">
    <property type="entry name" value="PLASMID PARTITION PROTEIN A"/>
    <property type="match status" value="1"/>
</dbReference>
<evidence type="ECO:0000313" key="2">
    <source>
        <dbReference type="EMBL" id="OCS92641.1"/>
    </source>
</evidence>
<evidence type="ECO:0000313" key="3">
    <source>
        <dbReference type="Proteomes" id="UP000093482"/>
    </source>
</evidence>
<dbReference type="AlphaFoldDB" id="A0A1C0YZQ9"/>
<reference evidence="2 3" key="1">
    <citation type="submission" date="2016-07" db="EMBL/GenBank/DDBJ databases">
        <title>Caryophanon latum genome sequencing.</title>
        <authorList>
            <person name="Verma A."/>
            <person name="Pal Y."/>
            <person name="Krishnamurthi S."/>
        </authorList>
    </citation>
    <scope>NUCLEOTIDE SEQUENCE [LARGE SCALE GENOMIC DNA]</scope>
    <source>
        <strain evidence="2 3">DSM 14151</strain>
    </source>
</reference>
<organism evidence="2 3">
    <name type="scientific">Caryophanon latum</name>
    <dbReference type="NCBI Taxonomy" id="33977"/>
    <lineage>
        <taxon>Bacteria</taxon>
        <taxon>Bacillati</taxon>
        <taxon>Bacillota</taxon>
        <taxon>Bacilli</taxon>
        <taxon>Bacillales</taxon>
        <taxon>Caryophanaceae</taxon>
        <taxon>Caryophanon</taxon>
    </lineage>
</organism>
<gene>
    <name evidence="2" type="ORF">A6K76_06060</name>
</gene>
<dbReference type="InterPro" id="IPR027417">
    <property type="entry name" value="P-loop_NTPase"/>
</dbReference>
<accession>A0A1C0YZQ9</accession>
<feature type="domain" description="AAA" evidence="1">
    <location>
        <begin position="3"/>
        <end position="197"/>
    </location>
</feature>
<dbReference type="InterPro" id="IPR025669">
    <property type="entry name" value="AAA_dom"/>
</dbReference>
<dbReference type="InterPro" id="IPR050678">
    <property type="entry name" value="DNA_Partitioning_ATPase"/>
</dbReference>
<evidence type="ECO:0000259" key="1">
    <source>
        <dbReference type="Pfam" id="PF13614"/>
    </source>
</evidence>
<dbReference type="Gene3D" id="3.40.50.300">
    <property type="entry name" value="P-loop containing nucleotide triphosphate hydrolases"/>
    <property type="match status" value="1"/>
</dbReference>
<keyword evidence="3" id="KW-1185">Reference proteome</keyword>
<dbReference type="SUPFAM" id="SSF52540">
    <property type="entry name" value="P-loop containing nucleoside triphosphate hydrolases"/>
    <property type="match status" value="1"/>
</dbReference>
<dbReference type="Pfam" id="PF13614">
    <property type="entry name" value="AAA_31"/>
    <property type="match status" value="1"/>
</dbReference>
<protein>
    <recommendedName>
        <fullName evidence="1">AAA domain-containing protein</fullName>
    </recommendedName>
</protein>
<proteinExistence type="predicted"/>
<name>A0A1C0YZQ9_9BACL</name>
<sequence>MVHVIVVANEKGGIGKTTIACKLASLLSTDSHEKVEAKYKRTAEKVLLVDTDLQGNATFFTTRQLRSQFEGRSLIEAIAEEDATDYIIELTEHLHVLPSSSKVAMFDAEFTKLRHQLEEPAKWLQRTLAPVAHNYDWIVIDTSPSLTELQLQTFNVSFGGYTNVLIPMQTERFGFHSVQQFSDTLTPVEQHTNPNLAVLGVVPVLTDGTLVDKNIMAEAKEQFGDLLFKTVIKRRAGVKKMVDTGFSEHYAKEREALQDFYDLLLEVKQHV</sequence>